<proteinExistence type="predicted"/>
<evidence type="ECO:0000256" key="1">
    <source>
        <dbReference type="ARBA" id="ARBA00022553"/>
    </source>
</evidence>
<dbReference type="Proteomes" id="UP000295221">
    <property type="component" value="Unassembled WGS sequence"/>
</dbReference>
<evidence type="ECO:0000259" key="5">
    <source>
        <dbReference type="PROSITE" id="PS50110"/>
    </source>
</evidence>
<evidence type="ECO:0000313" key="7">
    <source>
        <dbReference type="Proteomes" id="UP000295221"/>
    </source>
</evidence>
<dbReference type="InterPro" id="IPR039420">
    <property type="entry name" value="WalR-like"/>
</dbReference>
<dbReference type="InterPro" id="IPR016032">
    <property type="entry name" value="Sig_transdc_resp-reg_C-effctor"/>
</dbReference>
<organism evidence="6 7">
    <name type="scientific">Natronoflexus pectinivorans</name>
    <dbReference type="NCBI Taxonomy" id="682526"/>
    <lineage>
        <taxon>Bacteria</taxon>
        <taxon>Pseudomonadati</taxon>
        <taxon>Bacteroidota</taxon>
        <taxon>Bacteroidia</taxon>
        <taxon>Marinilabiliales</taxon>
        <taxon>Marinilabiliaceae</taxon>
        <taxon>Natronoflexus</taxon>
    </lineage>
</organism>
<evidence type="ECO:0000313" key="6">
    <source>
        <dbReference type="EMBL" id="TCO11028.1"/>
    </source>
</evidence>
<dbReference type="Pfam" id="PF00196">
    <property type="entry name" value="GerE"/>
    <property type="match status" value="1"/>
</dbReference>
<dbReference type="Pfam" id="PF00072">
    <property type="entry name" value="Response_reg"/>
    <property type="match status" value="1"/>
</dbReference>
<dbReference type="GO" id="GO:0003677">
    <property type="term" value="F:DNA binding"/>
    <property type="evidence" value="ECO:0007669"/>
    <property type="project" value="UniProtKB-KW"/>
</dbReference>
<dbReference type="InterPro" id="IPR058245">
    <property type="entry name" value="NreC/VraR/RcsB-like_REC"/>
</dbReference>
<dbReference type="PANTHER" id="PTHR43214:SF43">
    <property type="entry name" value="TWO-COMPONENT RESPONSE REGULATOR"/>
    <property type="match status" value="1"/>
</dbReference>
<dbReference type="CDD" id="cd17535">
    <property type="entry name" value="REC_NarL-like"/>
    <property type="match status" value="1"/>
</dbReference>
<dbReference type="AlphaFoldDB" id="A0A4R2GPP3"/>
<dbReference type="InterPro" id="IPR001789">
    <property type="entry name" value="Sig_transdc_resp-reg_receiver"/>
</dbReference>
<keyword evidence="1 3" id="KW-0597">Phosphoprotein</keyword>
<dbReference type="SUPFAM" id="SSF52172">
    <property type="entry name" value="CheY-like"/>
    <property type="match status" value="1"/>
</dbReference>
<dbReference type="CDD" id="cd06170">
    <property type="entry name" value="LuxR_C_like"/>
    <property type="match status" value="1"/>
</dbReference>
<dbReference type="PROSITE" id="PS50043">
    <property type="entry name" value="HTH_LUXR_2"/>
    <property type="match status" value="1"/>
</dbReference>
<evidence type="ECO:0000259" key="4">
    <source>
        <dbReference type="PROSITE" id="PS50043"/>
    </source>
</evidence>
<comment type="caution">
    <text evidence="6">The sequence shown here is derived from an EMBL/GenBank/DDBJ whole genome shotgun (WGS) entry which is preliminary data.</text>
</comment>
<dbReference type="GO" id="GO:0006355">
    <property type="term" value="P:regulation of DNA-templated transcription"/>
    <property type="evidence" value="ECO:0007669"/>
    <property type="project" value="InterPro"/>
</dbReference>
<dbReference type="SMART" id="SM00421">
    <property type="entry name" value="HTH_LUXR"/>
    <property type="match status" value="1"/>
</dbReference>
<dbReference type="EMBL" id="SLWK01000001">
    <property type="protein sequence ID" value="TCO11028.1"/>
    <property type="molecule type" value="Genomic_DNA"/>
</dbReference>
<keyword evidence="7" id="KW-1185">Reference proteome</keyword>
<accession>A0A4R2GPP3</accession>
<gene>
    <name evidence="6" type="ORF">EV194_101662</name>
</gene>
<evidence type="ECO:0000256" key="2">
    <source>
        <dbReference type="ARBA" id="ARBA00023125"/>
    </source>
</evidence>
<dbReference type="InterPro" id="IPR011006">
    <property type="entry name" value="CheY-like_superfamily"/>
</dbReference>
<dbReference type="InterPro" id="IPR000792">
    <property type="entry name" value="Tscrpt_reg_LuxR_C"/>
</dbReference>
<dbReference type="Gene3D" id="3.40.50.2300">
    <property type="match status" value="1"/>
</dbReference>
<sequence length="216" mass="23935">MKNLTPIIIVDDHKITRDGIRAMLIGNKSFVLVADVGSGAELFETLDKQVPEIVILDIGLTEINGIEITKELNQKHPQIKVLILSANTDEENIVSAIKAGAKGFLSKECSQGELIKALTCVSHGEEYYGESISSIIYNSYLSSIKKNNVNKPELTAREIEILKAFSEGLCFKEIADKLCISARTVESHKNNILQKLDLKNTIEMVKYAIKKGFIEL</sequence>
<dbReference type="PROSITE" id="PS50110">
    <property type="entry name" value="RESPONSE_REGULATORY"/>
    <property type="match status" value="1"/>
</dbReference>
<feature type="domain" description="HTH luxR-type" evidence="4">
    <location>
        <begin position="147"/>
        <end position="212"/>
    </location>
</feature>
<dbReference type="SUPFAM" id="SSF46894">
    <property type="entry name" value="C-terminal effector domain of the bipartite response regulators"/>
    <property type="match status" value="1"/>
</dbReference>
<dbReference type="GO" id="GO:0000160">
    <property type="term" value="P:phosphorelay signal transduction system"/>
    <property type="evidence" value="ECO:0007669"/>
    <property type="project" value="InterPro"/>
</dbReference>
<protein>
    <submittedName>
        <fullName evidence="6">DNA-binding NarL/FixJ family response regulator</fullName>
    </submittedName>
</protein>
<reference evidence="6 7" key="1">
    <citation type="submission" date="2019-03" db="EMBL/GenBank/DDBJ databases">
        <title>Genomic Encyclopedia of Type Strains, Phase IV (KMG-IV): sequencing the most valuable type-strain genomes for metagenomic binning, comparative biology and taxonomic classification.</title>
        <authorList>
            <person name="Goeker M."/>
        </authorList>
    </citation>
    <scope>NUCLEOTIDE SEQUENCE [LARGE SCALE GENOMIC DNA]</scope>
    <source>
        <strain evidence="6 7">DSM 24179</strain>
    </source>
</reference>
<name>A0A4R2GPP3_9BACT</name>
<keyword evidence="2 6" id="KW-0238">DNA-binding</keyword>
<evidence type="ECO:0000256" key="3">
    <source>
        <dbReference type="PROSITE-ProRule" id="PRU00169"/>
    </source>
</evidence>
<feature type="domain" description="Response regulatory" evidence="5">
    <location>
        <begin position="6"/>
        <end position="122"/>
    </location>
</feature>
<dbReference type="SMART" id="SM00448">
    <property type="entry name" value="REC"/>
    <property type="match status" value="1"/>
</dbReference>
<feature type="modified residue" description="4-aspartylphosphate" evidence="3">
    <location>
        <position position="57"/>
    </location>
</feature>
<dbReference type="PRINTS" id="PR00038">
    <property type="entry name" value="HTHLUXR"/>
</dbReference>
<dbReference type="PANTHER" id="PTHR43214">
    <property type="entry name" value="TWO-COMPONENT RESPONSE REGULATOR"/>
    <property type="match status" value="1"/>
</dbReference>